<comment type="subcellular location">
    <subcellularLocation>
        <location evidence="1">Membrane</location>
        <topology evidence="1">Multi-pass membrane protein</topology>
    </subcellularLocation>
</comment>
<keyword evidence="3 6" id="KW-0812">Transmembrane</keyword>
<evidence type="ECO:0000256" key="1">
    <source>
        <dbReference type="ARBA" id="ARBA00004141"/>
    </source>
</evidence>
<gene>
    <name evidence="7" type="ORF">CBOVIS_LOCUS946</name>
</gene>
<keyword evidence="8" id="KW-1185">Reference proteome</keyword>
<dbReference type="GO" id="GO:0004888">
    <property type="term" value="F:transmembrane signaling receptor activity"/>
    <property type="evidence" value="ECO:0007669"/>
    <property type="project" value="InterPro"/>
</dbReference>
<evidence type="ECO:0000256" key="4">
    <source>
        <dbReference type="ARBA" id="ARBA00022989"/>
    </source>
</evidence>
<feature type="transmembrane region" description="Helical" evidence="6">
    <location>
        <begin position="86"/>
        <end position="105"/>
    </location>
</feature>
<evidence type="ECO:0000256" key="3">
    <source>
        <dbReference type="ARBA" id="ARBA00022692"/>
    </source>
</evidence>
<dbReference type="InterPro" id="IPR000609">
    <property type="entry name" value="7TM_GPCR_serpentine_rcpt_Srg"/>
</dbReference>
<dbReference type="GO" id="GO:0007606">
    <property type="term" value="P:sensory perception of chemical stimulus"/>
    <property type="evidence" value="ECO:0007669"/>
    <property type="project" value="UniProtKB-UniRule"/>
</dbReference>
<dbReference type="AlphaFoldDB" id="A0A8S1EDC3"/>
<dbReference type="Proteomes" id="UP000494206">
    <property type="component" value="Unassembled WGS sequence"/>
</dbReference>
<dbReference type="InterPro" id="IPR052880">
    <property type="entry name" value="NRL-Serpentine_Class_Gamma"/>
</dbReference>
<name>A0A8S1EDC3_9PELO</name>
<accession>A0A8S1EDC3</accession>
<protein>
    <recommendedName>
        <fullName evidence="6">Serpentine receptor class gamma</fullName>
    </recommendedName>
</protein>
<comment type="caution">
    <text evidence="6">Lacks conserved residue(s) required for the propagation of feature annotation.</text>
</comment>
<dbReference type="SUPFAM" id="SSF81321">
    <property type="entry name" value="Family A G protein-coupled receptor-like"/>
    <property type="match status" value="1"/>
</dbReference>
<feature type="transmembrane region" description="Helical" evidence="6">
    <location>
        <begin position="140"/>
        <end position="159"/>
    </location>
</feature>
<reference evidence="7 8" key="1">
    <citation type="submission" date="2020-04" db="EMBL/GenBank/DDBJ databases">
        <authorList>
            <person name="Laetsch R D."/>
            <person name="Stevens L."/>
            <person name="Kumar S."/>
            <person name="Blaxter L. M."/>
        </authorList>
    </citation>
    <scope>NUCLEOTIDE SEQUENCE [LARGE SCALE GENOMIC DNA]</scope>
</reference>
<dbReference type="PANTHER" id="PTHR31114">
    <property type="entry name" value="SERPENTINE RECEPTOR CLASS GAMMA"/>
    <property type="match status" value="1"/>
</dbReference>
<feature type="transmembrane region" description="Helical" evidence="6">
    <location>
        <begin position="180"/>
        <end position="197"/>
    </location>
</feature>
<comment type="similarity">
    <text evidence="2 6">Belongs to the nematode receptor-like protein srg family.</text>
</comment>
<evidence type="ECO:0000256" key="2">
    <source>
        <dbReference type="ARBA" id="ARBA00005692"/>
    </source>
</evidence>
<keyword evidence="4 6" id="KW-1133">Transmembrane helix</keyword>
<evidence type="ECO:0000313" key="8">
    <source>
        <dbReference type="Proteomes" id="UP000494206"/>
    </source>
</evidence>
<comment type="caution">
    <text evidence="7">The sequence shown here is derived from an EMBL/GenBank/DDBJ whole genome shotgun (WGS) entry which is preliminary data.</text>
</comment>
<dbReference type="Pfam" id="PF02118">
    <property type="entry name" value="Srg"/>
    <property type="match status" value="1"/>
</dbReference>
<dbReference type="EMBL" id="CADEPM010000001">
    <property type="protein sequence ID" value="CAB3397554.1"/>
    <property type="molecule type" value="Genomic_DNA"/>
</dbReference>
<dbReference type="Gene3D" id="1.20.1070.10">
    <property type="entry name" value="Rhodopsin 7-helix transmembrane proteins"/>
    <property type="match status" value="1"/>
</dbReference>
<sequence>MVQCDACIGCIVHVNTWLIRLAFDESTKDYIRFLYENIPLVFKMQGFLVHFFYHCQTMSTIMLCVHRLSIATFPNSPKIWYRYYRIIYVAVIGYGFGMTMIPNFITGSRHMTYNYELQKFSFVYETEGKLNFGWFLWYESIVYLCVIVSIGIMTVYMILKRFEGKFSSESRLIRSRMTKIVATHTVIHFYVIAWQLLSSSGTLNIDNKVSNALMMIASDLMSLSTPYVLFIWDVNVRRIVMDFLKFVYAIAKSDSVIPTIS</sequence>
<evidence type="ECO:0000256" key="5">
    <source>
        <dbReference type="ARBA" id="ARBA00023136"/>
    </source>
</evidence>
<feature type="transmembrane region" description="Helical" evidence="6">
    <location>
        <begin position="209"/>
        <end position="232"/>
    </location>
</feature>
<evidence type="ECO:0000256" key="6">
    <source>
        <dbReference type="RuleBase" id="RU280813"/>
    </source>
</evidence>
<dbReference type="GO" id="GO:0016020">
    <property type="term" value="C:membrane"/>
    <property type="evidence" value="ECO:0007669"/>
    <property type="project" value="UniProtKB-SubCell"/>
</dbReference>
<proteinExistence type="inferred from homology"/>
<organism evidence="7 8">
    <name type="scientific">Caenorhabditis bovis</name>
    <dbReference type="NCBI Taxonomy" id="2654633"/>
    <lineage>
        <taxon>Eukaryota</taxon>
        <taxon>Metazoa</taxon>
        <taxon>Ecdysozoa</taxon>
        <taxon>Nematoda</taxon>
        <taxon>Chromadorea</taxon>
        <taxon>Rhabditida</taxon>
        <taxon>Rhabditina</taxon>
        <taxon>Rhabditomorpha</taxon>
        <taxon>Rhabditoidea</taxon>
        <taxon>Rhabditidae</taxon>
        <taxon>Peloderinae</taxon>
        <taxon>Caenorhabditis</taxon>
    </lineage>
</organism>
<dbReference type="PANTHER" id="PTHR31114:SF4">
    <property type="entry name" value="SERPENTINE RECEPTOR CLASS GAMMA-RELATED"/>
    <property type="match status" value="1"/>
</dbReference>
<dbReference type="OrthoDB" id="5864551at2759"/>
<keyword evidence="5 6" id="KW-0472">Membrane</keyword>
<evidence type="ECO:0000313" key="7">
    <source>
        <dbReference type="EMBL" id="CAB3397554.1"/>
    </source>
</evidence>